<proteinExistence type="predicted"/>
<name>L0AZG0_THEEQ</name>
<protein>
    <submittedName>
        <fullName evidence="1">Uncharacterized protein</fullName>
    </submittedName>
</protein>
<dbReference type="AlphaFoldDB" id="L0AZG0"/>
<dbReference type="RefSeq" id="XP_004829955.1">
    <property type="nucleotide sequence ID" value="XM_004829898.1"/>
</dbReference>
<evidence type="ECO:0000313" key="2">
    <source>
        <dbReference type="Proteomes" id="UP000031512"/>
    </source>
</evidence>
<dbReference type="KEGG" id="beq:BEWA_031420"/>
<dbReference type="Proteomes" id="UP000031512">
    <property type="component" value="Chromosome 1"/>
</dbReference>
<reference evidence="1 2" key="1">
    <citation type="journal article" date="2012" name="BMC Genomics">
        <title>Comparative genomic analysis and phylogenetic position of Theileria equi.</title>
        <authorList>
            <person name="Kappmeyer L.S."/>
            <person name="Thiagarajan M."/>
            <person name="Herndon D.R."/>
            <person name="Ramsay J.D."/>
            <person name="Caler E."/>
            <person name="Djikeng A."/>
            <person name="Gillespie J.J."/>
            <person name="Lau A.O."/>
            <person name="Roalson E.H."/>
            <person name="Silva J.C."/>
            <person name="Silva M.G."/>
            <person name="Suarez C.E."/>
            <person name="Ueti M.W."/>
            <person name="Nene V.M."/>
            <person name="Mealey R.H."/>
            <person name="Knowles D.P."/>
            <person name="Brayton K.A."/>
        </authorList>
    </citation>
    <scope>NUCLEOTIDE SEQUENCE [LARGE SCALE GENOMIC DNA]</scope>
    <source>
        <strain evidence="1 2">WA</strain>
    </source>
</reference>
<evidence type="ECO:0000313" key="1">
    <source>
        <dbReference type="EMBL" id="AFZ80289.1"/>
    </source>
</evidence>
<dbReference type="EMBL" id="CP001669">
    <property type="protein sequence ID" value="AFZ80289.1"/>
    <property type="molecule type" value="Genomic_DNA"/>
</dbReference>
<keyword evidence="2" id="KW-1185">Reference proteome</keyword>
<sequence>MKSCKRNTKTNYYGIHGHLNKDRCTIDLNMTKAYNQEENYNVTFVWPFPDTQKFHIREHVHTPNNTFTISKFTWNGHVMDELPHDLNDVERVIVAIPREGKSLEMAVMIVMNTLVNECKTSFVLYFKRSSKGKWTAYALKEPRHLFNWNRFFLDIIAVPDAEIESLPYKNLYRVDKDISTEELLCLVLEEQVSIWTQITNWIAETSRQLSVWINAMLLIGPAVFYCT</sequence>
<dbReference type="GeneID" id="15803527"/>
<gene>
    <name evidence="1" type="ORF">BEWA_031420</name>
</gene>
<accession>L0AZG0</accession>
<dbReference type="VEuPathDB" id="PiroplasmaDB:BEWA_031420"/>
<organism evidence="1 2">
    <name type="scientific">Theileria equi strain WA</name>
    <dbReference type="NCBI Taxonomy" id="1537102"/>
    <lineage>
        <taxon>Eukaryota</taxon>
        <taxon>Sar</taxon>
        <taxon>Alveolata</taxon>
        <taxon>Apicomplexa</taxon>
        <taxon>Aconoidasida</taxon>
        <taxon>Piroplasmida</taxon>
        <taxon>Theileriidae</taxon>
        <taxon>Theileria</taxon>
    </lineage>
</organism>